<keyword evidence="1" id="KW-1133">Transmembrane helix</keyword>
<evidence type="ECO:0000256" key="1">
    <source>
        <dbReference type="SAM" id="Phobius"/>
    </source>
</evidence>
<accession>A0A511WSJ8</accession>
<dbReference type="RefSeq" id="WP_146812988.1">
    <property type="nucleotide sequence ID" value="NZ_BJYD01000004.1"/>
</dbReference>
<comment type="caution">
    <text evidence="2">The sequence shown here is derived from an EMBL/GenBank/DDBJ whole genome shotgun (WGS) entry which is preliminary data.</text>
</comment>
<feature type="transmembrane region" description="Helical" evidence="1">
    <location>
        <begin position="36"/>
        <end position="57"/>
    </location>
</feature>
<organism evidence="2 3">
    <name type="scientific">Halobacillus faecis</name>
    <dbReference type="NCBI Taxonomy" id="360184"/>
    <lineage>
        <taxon>Bacteria</taxon>
        <taxon>Bacillati</taxon>
        <taxon>Bacillota</taxon>
        <taxon>Bacilli</taxon>
        <taxon>Bacillales</taxon>
        <taxon>Bacillaceae</taxon>
        <taxon>Halobacillus</taxon>
    </lineage>
</organism>
<keyword evidence="3" id="KW-1185">Reference proteome</keyword>
<sequence>MIFIFTILFGLCLLFFPLQGIKDFKNEKLSYKVIRLIFFGLALVLITAGVIDVIGWINNPGDYFE</sequence>
<dbReference type="Proteomes" id="UP000321886">
    <property type="component" value="Unassembled WGS sequence"/>
</dbReference>
<gene>
    <name evidence="2" type="ORF">HFA01_04940</name>
</gene>
<dbReference type="EMBL" id="BJYD01000004">
    <property type="protein sequence ID" value="GEN52232.1"/>
    <property type="molecule type" value="Genomic_DNA"/>
</dbReference>
<protein>
    <submittedName>
        <fullName evidence="2">Uncharacterized protein</fullName>
    </submittedName>
</protein>
<dbReference type="AlphaFoldDB" id="A0A511WSJ8"/>
<name>A0A511WSJ8_9BACI</name>
<evidence type="ECO:0000313" key="3">
    <source>
        <dbReference type="Proteomes" id="UP000321886"/>
    </source>
</evidence>
<keyword evidence="1" id="KW-0812">Transmembrane</keyword>
<reference evidence="2 3" key="1">
    <citation type="submission" date="2019-07" db="EMBL/GenBank/DDBJ databases">
        <title>Whole genome shotgun sequence of Halobacillus faecis NBRC 103569.</title>
        <authorList>
            <person name="Hosoyama A."/>
            <person name="Uohara A."/>
            <person name="Ohji S."/>
            <person name="Ichikawa N."/>
        </authorList>
    </citation>
    <scope>NUCLEOTIDE SEQUENCE [LARGE SCALE GENOMIC DNA]</scope>
    <source>
        <strain evidence="2 3">NBRC 103569</strain>
    </source>
</reference>
<keyword evidence="1" id="KW-0472">Membrane</keyword>
<evidence type="ECO:0000313" key="2">
    <source>
        <dbReference type="EMBL" id="GEN52232.1"/>
    </source>
</evidence>
<proteinExistence type="predicted"/>